<dbReference type="Gene3D" id="3.30.540.30">
    <property type="match status" value="1"/>
</dbReference>
<dbReference type="OrthoDB" id="4694525at2759"/>
<organism evidence="3 4">
    <name type="scientific">Trichonephila inaurata madagascariensis</name>
    <dbReference type="NCBI Taxonomy" id="2747483"/>
    <lineage>
        <taxon>Eukaryota</taxon>
        <taxon>Metazoa</taxon>
        <taxon>Ecdysozoa</taxon>
        <taxon>Arthropoda</taxon>
        <taxon>Chelicerata</taxon>
        <taxon>Arachnida</taxon>
        <taxon>Araneae</taxon>
        <taxon>Araneomorphae</taxon>
        <taxon>Entelegynae</taxon>
        <taxon>Araneoidea</taxon>
        <taxon>Nephilidae</taxon>
        <taxon>Trichonephila</taxon>
        <taxon>Trichonephila inaurata</taxon>
    </lineage>
</organism>
<keyword evidence="1" id="KW-0479">Metal-binding</keyword>
<dbReference type="Proteomes" id="UP000886998">
    <property type="component" value="Unassembled WGS sequence"/>
</dbReference>
<keyword evidence="2" id="KW-0378">Hydrolase</keyword>
<dbReference type="GO" id="GO:0046872">
    <property type="term" value="F:metal ion binding"/>
    <property type="evidence" value="ECO:0007669"/>
    <property type="project" value="UniProtKB-KW"/>
</dbReference>
<dbReference type="PANTHER" id="PTHR23422">
    <property type="entry name" value="DIPEPTIDYL PEPTIDASE III-RELATED"/>
    <property type="match status" value="1"/>
</dbReference>
<name>A0A8X6YL78_9ARAC</name>
<reference evidence="3" key="1">
    <citation type="submission" date="2020-08" db="EMBL/GenBank/DDBJ databases">
        <title>Multicomponent nature underlies the extraordinary mechanical properties of spider dragline silk.</title>
        <authorList>
            <person name="Kono N."/>
            <person name="Nakamura H."/>
            <person name="Mori M."/>
            <person name="Yoshida Y."/>
            <person name="Ohtoshi R."/>
            <person name="Malay A.D."/>
            <person name="Moran D.A.P."/>
            <person name="Tomita M."/>
            <person name="Numata K."/>
            <person name="Arakawa K."/>
        </authorList>
    </citation>
    <scope>NUCLEOTIDE SEQUENCE</scope>
</reference>
<evidence type="ECO:0000313" key="4">
    <source>
        <dbReference type="Proteomes" id="UP000886998"/>
    </source>
</evidence>
<dbReference type="InterPro" id="IPR039461">
    <property type="entry name" value="Peptidase_M49"/>
</dbReference>
<keyword evidence="4" id="KW-1185">Reference proteome</keyword>
<dbReference type="AlphaFoldDB" id="A0A8X6YL78"/>
<dbReference type="Pfam" id="PF03571">
    <property type="entry name" value="Peptidase_M49"/>
    <property type="match status" value="1"/>
</dbReference>
<comment type="caution">
    <text evidence="3">The sequence shown here is derived from an EMBL/GenBank/DDBJ whole genome shotgun (WGS) entry which is preliminary data.</text>
</comment>
<dbReference type="GO" id="GO:0005737">
    <property type="term" value="C:cytoplasm"/>
    <property type="evidence" value="ECO:0007669"/>
    <property type="project" value="TreeGrafter"/>
</dbReference>
<gene>
    <name evidence="3" type="primary">DppIII</name>
    <name evidence="3" type="ORF">TNIN_189341</name>
</gene>
<sequence>VSASLPKMSDYIIHANTPFLAFDCKDSFRHLSEKEKHYAHYLSKANWMGSLIICLQTSAESPLIFSMLIKIFLNQSMKSLKRTALYVCNFSENEVQEKFVRLLKATKYSQLFPQEMELILSSCLESIYSFDDNKRHLGFPPTGTTTYLSKNFTPEDNEIVTEFLKKENIEVFNSRLFKTIDKTGTTCYEIRLASVLNTDDEGKEFLISESINSHKFIITHGDYSKLLKLVNGYLLLAKEYAANENEVQMIEKYIESFHTGSLAAHKDGSRFWVKDRSPTIES</sequence>
<dbReference type="PANTHER" id="PTHR23422:SF11">
    <property type="entry name" value="DIPEPTIDYL PEPTIDASE 3"/>
    <property type="match status" value="1"/>
</dbReference>
<proteinExistence type="predicted"/>
<feature type="non-terminal residue" evidence="3">
    <location>
        <position position="282"/>
    </location>
</feature>
<dbReference type="EMBL" id="BMAV01021089">
    <property type="protein sequence ID" value="GFY75011.1"/>
    <property type="molecule type" value="Genomic_DNA"/>
</dbReference>
<dbReference type="Gene3D" id="3.30.70.2600">
    <property type="match status" value="1"/>
</dbReference>
<dbReference type="GO" id="GO:0008239">
    <property type="term" value="F:dipeptidyl-peptidase activity"/>
    <property type="evidence" value="ECO:0007669"/>
    <property type="project" value="TreeGrafter"/>
</dbReference>
<protein>
    <submittedName>
        <fullName evidence="3">Dipeptidyl peptidase 3</fullName>
    </submittedName>
</protein>
<accession>A0A8X6YL78</accession>
<evidence type="ECO:0000256" key="2">
    <source>
        <dbReference type="ARBA" id="ARBA00022801"/>
    </source>
</evidence>
<evidence type="ECO:0000313" key="3">
    <source>
        <dbReference type="EMBL" id="GFY75011.1"/>
    </source>
</evidence>
<evidence type="ECO:0000256" key="1">
    <source>
        <dbReference type="ARBA" id="ARBA00022723"/>
    </source>
</evidence>